<evidence type="ECO:0000313" key="2">
    <source>
        <dbReference type="EMBL" id="CAG5006688.1"/>
    </source>
</evidence>
<protein>
    <recommendedName>
        <fullName evidence="1">Tail specific protease domain-containing protein</fullName>
    </recommendedName>
</protein>
<keyword evidence="3" id="KW-1185">Reference proteome</keyword>
<dbReference type="Pfam" id="PF03572">
    <property type="entry name" value="Peptidase_S41"/>
    <property type="match status" value="1"/>
</dbReference>
<dbReference type="GO" id="GO:0008236">
    <property type="term" value="F:serine-type peptidase activity"/>
    <property type="evidence" value="ECO:0007669"/>
    <property type="project" value="InterPro"/>
</dbReference>
<evidence type="ECO:0000259" key="1">
    <source>
        <dbReference type="Pfam" id="PF03572"/>
    </source>
</evidence>
<evidence type="ECO:0000313" key="3">
    <source>
        <dbReference type="Proteomes" id="UP000680038"/>
    </source>
</evidence>
<organism evidence="2 3">
    <name type="scientific">Dyadobacter helix</name>
    <dbReference type="NCBI Taxonomy" id="2822344"/>
    <lineage>
        <taxon>Bacteria</taxon>
        <taxon>Pseudomonadati</taxon>
        <taxon>Bacteroidota</taxon>
        <taxon>Cytophagia</taxon>
        <taxon>Cytophagales</taxon>
        <taxon>Spirosomataceae</taxon>
        <taxon>Dyadobacter</taxon>
    </lineage>
</organism>
<accession>A0A916JEW2</accession>
<feature type="domain" description="Tail specific protease" evidence="1">
    <location>
        <begin position="21"/>
        <end position="101"/>
    </location>
</feature>
<reference evidence="2" key="1">
    <citation type="submission" date="2021-04" db="EMBL/GenBank/DDBJ databases">
        <authorList>
            <person name="Rodrigo-Torres L."/>
            <person name="Arahal R. D."/>
            <person name="Lucena T."/>
        </authorList>
    </citation>
    <scope>NUCLEOTIDE SEQUENCE</scope>
    <source>
        <strain evidence="2">CECT 9275</strain>
    </source>
</reference>
<dbReference type="Gene3D" id="3.90.226.10">
    <property type="entry name" value="2-enoyl-CoA Hydratase, Chain A, domain 1"/>
    <property type="match status" value="1"/>
</dbReference>
<gene>
    <name evidence="2" type="ORF">DYBT9275_03876</name>
</gene>
<dbReference type="Proteomes" id="UP000680038">
    <property type="component" value="Unassembled WGS sequence"/>
</dbReference>
<comment type="caution">
    <text evidence="2">The sequence shown here is derived from an EMBL/GenBank/DDBJ whole genome shotgun (WGS) entry which is preliminary data.</text>
</comment>
<dbReference type="InterPro" id="IPR005151">
    <property type="entry name" value="Tail-specific_protease"/>
</dbReference>
<dbReference type="GO" id="GO:0006508">
    <property type="term" value="P:proteolysis"/>
    <property type="evidence" value="ECO:0007669"/>
    <property type="project" value="InterPro"/>
</dbReference>
<dbReference type="EMBL" id="CAJRAF010000002">
    <property type="protein sequence ID" value="CAG5006688.1"/>
    <property type="molecule type" value="Genomic_DNA"/>
</dbReference>
<name>A0A916JEW2_9BACT</name>
<dbReference type="InterPro" id="IPR029045">
    <property type="entry name" value="ClpP/crotonase-like_dom_sf"/>
</dbReference>
<dbReference type="SUPFAM" id="SSF52096">
    <property type="entry name" value="ClpP/crotonase"/>
    <property type="match status" value="1"/>
</dbReference>
<sequence>MNINNAMINYSNLKTQKYIIRNPYKKSAILLSHQTGSSGEMVAIALLGFPRTTSFGAQTAGYSTINQTYSFCHGSQLFLATDYSADKNKKIYQNGTQPDFKLDKALGEPEIIAFVKRRLLNE</sequence>
<proteinExistence type="predicted"/>
<dbReference type="AlphaFoldDB" id="A0A916JEW2"/>